<keyword evidence="2 5" id="KW-0812">Transmembrane</keyword>
<feature type="transmembrane region" description="Helical" evidence="5">
    <location>
        <begin position="124"/>
        <end position="144"/>
    </location>
</feature>
<dbReference type="Gene3D" id="1.10.3730.20">
    <property type="match status" value="1"/>
</dbReference>
<feature type="transmembrane region" description="Helical" evidence="5">
    <location>
        <begin position="164"/>
        <end position="186"/>
    </location>
</feature>
<sequence>MIIVLVARDNPAIVAMGELSPGASIALGVIVGLCSTSVQSIGLTLQRKSHLLEDEKEDEYARRPPYRRRRWQVGMLMFLIANIVGSTVQITTLPLPVLSTLQASGLVFNTICATILLHEPFTRYSLLGTLLVAGGAVLIGTFGAMTEPSHNLTQLLDLLARRNFLLWLFGTFFLVIIIIIVSWLTARLHPKLGSRSTARLRLLQGMMYGAISGILSAHCLLVAKSAVELLVRTIVDRHNQFNKWQSWIILLALVVLALSQLYYLHRGLKLCSTSVLYPFVFCVYNIIAILDGLIYFRQTSRLPVLHALLIALGTVILLAGVVALSWRLDE</sequence>
<dbReference type="Proteomes" id="UP000799772">
    <property type="component" value="Unassembled WGS sequence"/>
</dbReference>
<dbReference type="GO" id="GO:0015095">
    <property type="term" value="F:magnesium ion transmembrane transporter activity"/>
    <property type="evidence" value="ECO:0007669"/>
    <property type="project" value="InterPro"/>
</dbReference>
<gene>
    <name evidence="6" type="ORF">NA57DRAFT_40189</name>
</gene>
<evidence type="ECO:0000256" key="2">
    <source>
        <dbReference type="ARBA" id="ARBA00022692"/>
    </source>
</evidence>
<dbReference type="SUPFAM" id="SSF103481">
    <property type="entry name" value="Multidrug resistance efflux transporter EmrE"/>
    <property type="match status" value="1"/>
</dbReference>
<comment type="subcellular location">
    <subcellularLocation>
        <location evidence="1">Membrane</location>
        <topology evidence="1">Multi-pass membrane protein</topology>
    </subcellularLocation>
</comment>
<feature type="non-terminal residue" evidence="6">
    <location>
        <position position="330"/>
    </location>
</feature>
<protein>
    <recommendedName>
        <fullName evidence="8">Magnesium transporter</fullName>
    </recommendedName>
</protein>
<evidence type="ECO:0000256" key="1">
    <source>
        <dbReference type="ARBA" id="ARBA00004141"/>
    </source>
</evidence>
<evidence type="ECO:0000256" key="4">
    <source>
        <dbReference type="ARBA" id="ARBA00023136"/>
    </source>
</evidence>
<feature type="transmembrane region" description="Helical" evidence="5">
    <location>
        <begin position="207"/>
        <end position="227"/>
    </location>
</feature>
<keyword evidence="4 5" id="KW-0472">Membrane</keyword>
<dbReference type="AlphaFoldDB" id="A0A9P4M5G3"/>
<dbReference type="PANTHER" id="PTHR12570">
    <property type="match status" value="1"/>
</dbReference>
<accession>A0A9P4M5G3</accession>
<reference evidence="6" key="1">
    <citation type="journal article" date="2020" name="Stud. Mycol.">
        <title>101 Dothideomycetes genomes: a test case for predicting lifestyles and emergence of pathogens.</title>
        <authorList>
            <person name="Haridas S."/>
            <person name="Albert R."/>
            <person name="Binder M."/>
            <person name="Bloem J."/>
            <person name="Labutti K."/>
            <person name="Salamov A."/>
            <person name="Andreopoulos B."/>
            <person name="Baker S."/>
            <person name="Barry K."/>
            <person name="Bills G."/>
            <person name="Bluhm B."/>
            <person name="Cannon C."/>
            <person name="Castanera R."/>
            <person name="Culley D."/>
            <person name="Daum C."/>
            <person name="Ezra D."/>
            <person name="Gonzalez J."/>
            <person name="Henrissat B."/>
            <person name="Kuo A."/>
            <person name="Liang C."/>
            <person name="Lipzen A."/>
            <person name="Lutzoni F."/>
            <person name="Magnuson J."/>
            <person name="Mondo S."/>
            <person name="Nolan M."/>
            <person name="Ohm R."/>
            <person name="Pangilinan J."/>
            <person name="Park H.-J."/>
            <person name="Ramirez L."/>
            <person name="Alfaro M."/>
            <person name="Sun H."/>
            <person name="Tritt A."/>
            <person name="Yoshinaga Y."/>
            <person name="Zwiers L.-H."/>
            <person name="Turgeon B."/>
            <person name="Goodwin S."/>
            <person name="Spatafora J."/>
            <person name="Crous P."/>
            <person name="Grigoriev I."/>
        </authorList>
    </citation>
    <scope>NUCLEOTIDE SEQUENCE</scope>
    <source>
        <strain evidence="6">CBS 133067</strain>
    </source>
</reference>
<dbReference type="InterPro" id="IPR008521">
    <property type="entry name" value="Mg_trans_NIPA"/>
</dbReference>
<comment type="caution">
    <text evidence="6">The sequence shown here is derived from an EMBL/GenBank/DDBJ whole genome shotgun (WGS) entry which is preliminary data.</text>
</comment>
<dbReference type="OrthoDB" id="2504919at2759"/>
<evidence type="ECO:0000313" key="7">
    <source>
        <dbReference type="Proteomes" id="UP000799772"/>
    </source>
</evidence>
<feature type="transmembrane region" description="Helical" evidence="5">
    <location>
        <begin position="276"/>
        <end position="296"/>
    </location>
</feature>
<dbReference type="InterPro" id="IPR037185">
    <property type="entry name" value="EmrE-like"/>
</dbReference>
<name>A0A9P4M5G3_9PEZI</name>
<dbReference type="EMBL" id="ML978127">
    <property type="protein sequence ID" value="KAF2098038.1"/>
    <property type="molecule type" value="Genomic_DNA"/>
</dbReference>
<organism evidence="6 7">
    <name type="scientific">Rhizodiscina lignyota</name>
    <dbReference type="NCBI Taxonomy" id="1504668"/>
    <lineage>
        <taxon>Eukaryota</taxon>
        <taxon>Fungi</taxon>
        <taxon>Dikarya</taxon>
        <taxon>Ascomycota</taxon>
        <taxon>Pezizomycotina</taxon>
        <taxon>Dothideomycetes</taxon>
        <taxon>Pleosporomycetidae</taxon>
        <taxon>Aulographales</taxon>
        <taxon>Rhizodiscinaceae</taxon>
        <taxon>Rhizodiscina</taxon>
    </lineage>
</organism>
<dbReference type="Pfam" id="PF05653">
    <property type="entry name" value="Mg_trans_NIPA"/>
    <property type="match status" value="1"/>
</dbReference>
<keyword evidence="3 5" id="KW-1133">Transmembrane helix</keyword>
<feature type="transmembrane region" description="Helical" evidence="5">
    <location>
        <begin position="247"/>
        <end position="264"/>
    </location>
</feature>
<dbReference type="GO" id="GO:0016020">
    <property type="term" value="C:membrane"/>
    <property type="evidence" value="ECO:0007669"/>
    <property type="project" value="UniProtKB-SubCell"/>
</dbReference>
<dbReference type="FunFam" id="1.10.3730.20:FF:000012">
    <property type="entry name" value="DUF803 domain-containing protein"/>
    <property type="match status" value="1"/>
</dbReference>
<feature type="transmembrane region" description="Helical" evidence="5">
    <location>
        <begin position="71"/>
        <end position="91"/>
    </location>
</feature>
<proteinExistence type="predicted"/>
<evidence type="ECO:0000256" key="5">
    <source>
        <dbReference type="SAM" id="Phobius"/>
    </source>
</evidence>
<feature type="transmembrane region" description="Helical" evidence="5">
    <location>
        <begin position="302"/>
        <end position="326"/>
    </location>
</feature>
<dbReference type="PANTHER" id="PTHR12570:SF86">
    <property type="entry name" value="ADR321CP"/>
    <property type="match status" value="1"/>
</dbReference>
<keyword evidence="7" id="KW-1185">Reference proteome</keyword>
<evidence type="ECO:0000256" key="3">
    <source>
        <dbReference type="ARBA" id="ARBA00022989"/>
    </source>
</evidence>
<evidence type="ECO:0000313" key="6">
    <source>
        <dbReference type="EMBL" id="KAF2098038.1"/>
    </source>
</evidence>
<evidence type="ECO:0008006" key="8">
    <source>
        <dbReference type="Google" id="ProtNLM"/>
    </source>
</evidence>